<keyword evidence="3 4" id="KW-0560">Oxidoreductase</keyword>
<dbReference type="UniPathway" id="UPA00148"/>
<dbReference type="PANTHER" id="PTHR36925">
    <property type="entry name" value="COBALT-PRECORRIN-6A REDUCTASE"/>
    <property type="match status" value="1"/>
</dbReference>
<dbReference type="OrthoDB" id="9780707at2"/>
<dbReference type="NCBIfam" id="TIGR00715">
    <property type="entry name" value="precor6x_red"/>
    <property type="match status" value="1"/>
</dbReference>
<protein>
    <submittedName>
        <fullName evidence="4">Cobalt-precorrin-6A reductase</fullName>
        <ecNumber evidence="4">1.3.1.106</ecNumber>
    </submittedName>
</protein>
<proteinExistence type="predicted"/>
<dbReference type="EC" id="1.3.1.106" evidence="4"/>
<reference evidence="4 5" key="1">
    <citation type="submission" date="2019-07" db="EMBL/GenBank/DDBJ databases">
        <title>Complete genome of Crassaminicella thermophila SY095.</title>
        <authorList>
            <person name="Li X."/>
        </authorList>
    </citation>
    <scope>NUCLEOTIDE SEQUENCE [LARGE SCALE GENOMIC DNA]</scope>
    <source>
        <strain evidence="4 5">SY095</strain>
    </source>
</reference>
<sequence length="254" mass="28967">MIMVLSGTKDGREVVKLLLECGYPLIVTTATTYGASLIEKKELCTVIPKKLSKKEMEKLIVNKKIKLLIDATHPYAEEVSENAMKACENTNIIYYRYERKKSKIDVYKEIIQYVPSYEKAVEKLKDFKGNILLTTGSKTLEMFANCLDESRLFPRVLPVSDVIKKCEMLKIKPSNIIAMQGPFSMEMNMEMIKKYKIDILVSKESGNMGGTLEKLEAAKKMKIPVLLIERPKIEYKNILSSVEDLMNKVSEIYG</sequence>
<dbReference type="KEGG" id="crs:FQB35_05240"/>
<dbReference type="PANTHER" id="PTHR36925:SF1">
    <property type="entry name" value="COBALT-PRECORRIN-6A REDUCTASE"/>
    <property type="match status" value="1"/>
</dbReference>
<keyword evidence="2" id="KW-0169">Cobalamin biosynthesis</keyword>
<dbReference type="GO" id="GO:0016994">
    <property type="term" value="F:precorrin-6A reductase activity"/>
    <property type="evidence" value="ECO:0007669"/>
    <property type="project" value="InterPro"/>
</dbReference>
<accession>A0A5C0SFV5</accession>
<dbReference type="EMBL" id="CP042243">
    <property type="protein sequence ID" value="QEK11819.1"/>
    <property type="molecule type" value="Genomic_DNA"/>
</dbReference>
<organism evidence="4 5">
    <name type="scientific">Crassaminicella thermophila</name>
    <dbReference type="NCBI Taxonomy" id="2599308"/>
    <lineage>
        <taxon>Bacteria</taxon>
        <taxon>Bacillati</taxon>
        <taxon>Bacillota</taxon>
        <taxon>Clostridia</taxon>
        <taxon>Eubacteriales</taxon>
        <taxon>Clostridiaceae</taxon>
        <taxon>Crassaminicella</taxon>
    </lineage>
</organism>
<name>A0A5C0SFV5_CRATE</name>
<evidence type="ECO:0000313" key="4">
    <source>
        <dbReference type="EMBL" id="QEK11819.1"/>
    </source>
</evidence>
<dbReference type="GO" id="GO:0009236">
    <property type="term" value="P:cobalamin biosynthetic process"/>
    <property type="evidence" value="ECO:0007669"/>
    <property type="project" value="UniProtKB-UniPathway"/>
</dbReference>
<dbReference type="InterPro" id="IPR003723">
    <property type="entry name" value="Precorrin-6x_reduct"/>
</dbReference>
<evidence type="ECO:0000256" key="1">
    <source>
        <dbReference type="ARBA" id="ARBA00004953"/>
    </source>
</evidence>
<comment type="pathway">
    <text evidence="1">Cofactor biosynthesis; adenosylcobalamin biosynthesis.</text>
</comment>
<dbReference type="RefSeq" id="WP_148808974.1">
    <property type="nucleotide sequence ID" value="NZ_CP042243.1"/>
</dbReference>
<evidence type="ECO:0000256" key="2">
    <source>
        <dbReference type="ARBA" id="ARBA00022573"/>
    </source>
</evidence>
<dbReference type="Proteomes" id="UP000324646">
    <property type="component" value="Chromosome"/>
</dbReference>
<evidence type="ECO:0000313" key="5">
    <source>
        <dbReference type="Proteomes" id="UP000324646"/>
    </source>
</evidence>
<dbReference type="NCBIfam" id="NF005970">
    <property type="entry name" value="PRK08057.1-4"/>
    <property type="match status" value="1"/>
</dbReference>
<evidence type="ECO:0000256" key="3">
    <source>
        <dbReference type="ARBA" id="ARBA00023002"/>
    </source>
</evidence>
<dbReference type="AlphaFoldDB" id="A0A5C0SFV5"/>
<dbReference type="Pfam" id="PF02571">
    <property type="entry name" value="CbiJ"/>
    <property type="match status" value="1"/>
</dbReference>
<gene>
    <name evidence="4" type="ORF">FQB35_05240</name>
</gene>
<keyword evidence="5" id="KW-1185">Reference proteome</keyword>
<dbReference type="PROSITE" id="PS51014">
    <property type="entry name" value="COBK_CBIJ"/>
    <property type="match status" value="1"/>
</dbReference>